<feature type="domain" description="Response regulatory" evidence="2">
    <location>
        <begin position="6"/>
        <end position="129"/>
    </location>
</feature>
<dbReference type="InterPro" id="IPR011006">
    <property type="entry name" value="CheY-like_superfamily"/>
</dbReference>
<evidence type="ECO:0000259" key="2">
    <source>
        <dbReference type="PROSITE" id="PS50110"/>
    </source>
</evidence>
<gene>
    <name evidence="3" type="ORF">AVDCRST_MAG56-2005</name>
</gene>
<proteinExistence type="predicted"/>
<name>A0A6J4IEZ9_9SPHI</name>
<accession>A0A6J4IEZ9</accession>
<dbReference type="PANTHER" id="PTHR44520:SF2">
    <property type="entry name" value="RESPONSE REGULATOR RCP1"/>
    <property type="match status" value="1"/>
</dbReference>
<dbReference type="AlphaFoldDB" id="A0A6J4IEZ9"/>
<dbReference type="Pfam" id="PF00072">
    <property type="entry name" value="Response_reg"/>
    <property type="match status" value="1"/>
</dbReference>
<dbReference type="PROSITE" id="PS50110">
    <property type="entry name" value="RESPONSE_REGULATORY"/>
    <property type="match status" value="1"/>
</dbReference>
<dbReference type="SMART" id="SM00448">
    <property type="entry name" value="REC"/>
    <property type="match status" value="1"/>
</dbReference>
<evidence type="ECO:0000256" key="1">
    <source>
        <dbReference type="PROSITE-ProRule" id="PRU00169"/>
    </source>
</evidence>
<dbReference type="InterPro" id="IPR052893">
    <property type="entry name" value="TCS_response_regulator"/>
</dbReference>
<protein>
    <recommendedName>
        <fullName evidence="2">Response regulatory domain-containing protein</fullName>
    </recommendedName>
</protein>
<dbReference type="GO" id="GO:0000160">
    <property type="term" value="P:phosphorelay signal transduction system"/>
    <property type="evidence" value="ECO:0007669"/>
    <property type="project" value="InterPro"/>
</dbReference>
<dbReference type="Gene3D" id="3.40.50.2300">
    <property type="match status" value="1"/>
</dbReference>
<feature type="modified residue" description="4-aspartylphosphate" evidence="1">
    <location>
        <position position="62"/>
    </location>
</feature>
<dbReference type="EMBL" id="CADCTQ010000168">
    <property type="protein sequence ID" value="CAA9248492.1"/>
    <property type="molecule type" value="Genomic_DNA"/>
</dbReference>
<organism evidence="3">
    <name type="scientific">uncultured Cytophagales bacterium</name>
    <dbReference type="NCBI Taxonomy" id="158755"/>
    <lineage>
        <taxon>Bacteria</taxon>
        <taxon>Pseudomonadati</taxon>
        <taxon>Bacteroidota</taxon>
        <taxon>Sphingobacteriia</taxon>
        <taxon>Sphingobacteriales</taxon>
        <taxon>environmental samples</taxon>
    </lineage>
</organism>
<keyword evidence="1" id="KW-0597">Phosphoprotein</keyword>
<reference evidence="3" key="1">
    <citation type="submission" date="2020-02" db="EMBL/GenBank/DDBJ databases">
        <authorList>
            <person name="Meier V. D."/>
        </authorList>
    </citation>
    <scope>NUCLEOTIDE SEQUENCE</scope>
    <source>
        <strain evidence="3">AVDCRST_MAG56</strain>
    </source>
</reference>
<dbReference type="InterPro" id="IPR001789">
    <property type="entry name" value="Sig_transdc_resp-reg_receiver"/>
</dbReference>
<dbReference type="SUPFAM" id="SSF52172">
    <property type="entry name" value="CheY-like"/>
    <property type="match status" value="1"/>
</dbReference>
<evidence type="ECO:0000313" key="3">
    <source>
        <dbReference type="EMBL" id="CAA9248492.1"/>
    </source>
</evidence>
<sequence>MRKTPSILLVDDDPASNYLAKLLLLEIDPEFDIHVRYHGQEALEFIKTADGEVVSPTLIFLDLNMPVMDGFEFLEHFTQLPASESTSIVLLTSSAYPKDIERAKAYNITHFINKPLTEEQLRDVLASVPLYR</sequence>
<dbReference type="PANTHER" id="PTHR44520">
    <property type="entry name" value="RESPONSE REGULATOR RCP1-RELATED"/>
    <property type="match status" value="1"/>
</dbReference>